<evidence type="ECO:0000256" key="1">
    <source>
        <dbReference type="SAM" id="Phobius"/>
    </source>
</evidence>
<keyword evidence="1" id="KW-0472">Membrane</keyword>
<name>A0A834NM06_VESPE</name>
<organism evidence="2 3">
    <name type="scientific">Vespula pensylvanica</name>
    <name type="common">Western yellow jacket</name>
    <name type="synonym">Wasp</name>
    <dbReference type="NCBI Taxonomy" id="30213"/>
    <lineage>
        <taxon>Eukaryota</taxon>
        <taxon>Metazoa</taxon>
        <taxon>Ecdysozoa</taxon>
        <taxon>Arthropoda</taxon>
        <taxon>Hexapoda</taxon>
        <taxon>Insecta</taxon>
        <taxon>Pterygota</taxon>
        <taxon>Neoptera</taxon>
        <taxon>Endopterygota</taxon>
        <taxon>Hymenoptera</taxon>
        <taxon>Apocrita</taxon>
        <taxon>Aculeata</taxon>
        <taxon>Vespoidea</taxon>
        <taxon>Vespidae</taxon>
        <taxon>Vespinae</taxon>
        <taxon>Vespula</taxon>
    </lineage>
</organism>
<reference evidence="2" key="1">
    <citation type="journal article" date="2020" name="G3 (Bethesda)">
        <title>High-Quality Assemblies for Three Invasive Social Wasps from the &lt;i&gt;Vespula&lt;/i&gt; Genus.</title>
        <authorList>
            <person name="Harrop T.W.R."/>
            <person name="Guhlin J."/>
            <person name="McLaughlin G.M."/>
            <person name="Permina E."/>
            <person name="Stockwell P."/>
            <person name="Gilligan J."/>
            <person name="Le Lec M.F."/>
            <person name="Gruber M.A.M."/>
            <person name="Quinn O."/>
            <person name="Lovegrove M."/>
            <person name="Duncan E.J."/>
            <person name="Remnant E.J."/>
            <person name="Van Eeckhoven J."/>
            <person name="Graham B."/>
            <person name="Knapp R.A."/>
            <person name="Langford K.W."/>
            <person name="Kronenberg Z."/>
            <person name="Press M.O."/>
            <person name="Eacker S.M."/>
            <person name="Wilson-Rankin E.E."/>
            <person name="Purcell J."/>
            <person name="Lester P.J."/>
            <person name="Dearden P.K."/>
        </authorList>
    </citation>
    <scope>NUCLEOTIDE SEQUENCE</scope>
    <source>
        <strain evidence="2">Volc-1</strain>
    </source>
</reference>
<feature type="transmembrane region" description="Helical" evidence="1">
    <location>
        <begin position="144"/>
        <end position="162"/>
    </location>
</feature>
<keyword evidence="1" id="KW-1133">Transmembrane helix</keyword>
<dbReference type="Proteomes" id="UP000600918">
    <property type="component" value="Unassembled WGS sequence"/>
</dbReference>
<gene>
    <name evidence="2" type="ORF">H0235_013179</name>
</gene>
<accession>A0A834NM06</accession>
<proteinExistence type="predicted"/>
<protein>
    <submittedName>
        <fullName evidence="2">Uncharacterized protein</fullName>
    </submittedName>
</protein>
<evidence type="ECO:0000313" key="3">
    <source>
        <dbReference type="Proteomes" id="UP000600918"/>
    </source>
</evidence>
<dbReference type="AlphaFoldDB" id="A0A834NM06"/>
<dbReference type="EMBL" id="JACSDY010000012">
    <property type="protein sequence ID" value="KAF7413328.1"/>
    <property type="molecule type" value="Genomic_DNA"/>
</dbReference>
<comment type="caution">
    <text evidence="2">The sequence shown here is derived from an EMBL/GenBank/DDBJ whole genome shotgun (WGS) entry which is preliminary data.</text>
</comment>
<keyword evidence="1" id="KW-0812">Transmembrane</keyword>
<evidence type="ECO:0000313" key="2">
    <source>
        <dbReference type="EMBL" id="KAF7413328.1"/>
    </source>
</evidence>
<sequence>MRLYSVKIEKMHDDETKFVQSSCYRQTTIKVKYKGRESLHLDDLEKREFIASSIGGSTCLANKAFYHSTHSVYDFSDEYGQDMNYKSDKVPLFPLCAHFITGINKRKCESKERTDRAKKSRYSRTFLRNAATENQKPATVASPSAWYITLLFTLLALVSPIFSEEALRVKKHEKRGILGLGYGYGGGIGGLGGFGHGGYVGNSASYSLGHGGYGTAPLVSHGYNDVPIPLSHGYSAPTYPTSYLDHSAIALGHGFGGGHGFGYHGL</sequence>
<keyword evidence="3" id="KW-1185">Reference proteome</keyword>